<accession>A0A7U4DNB9</accession>
<feature type="domain" description="Glycine zipper 2TM" evidence="2">
    <location>
        <begin position="38"/>
        <end position="78"/>
    </location>
</feature>
<dbReference type="Proteomes" id="UP000006365">
    <property type="component" value="Chromosome"/>
</dbReference>
<protein>
    <recommendedName>
        <fullName evidence="2">Glycine zipper 2TM domain-containing protein</fullName>
    </recommendedName>
</protein>
<evidence type="ECO:0000313" key="3">
    <source>
        <dbReference type="EMBL" id="ADW16854.1"/>
    </source>
</evidence>
<reference evidence="3 4" key="1">
    <citation type="journal article" date="2011" name="Stand. Genomic Sci.">
        <title>Complete genome sequence of Desulfobulbus propionicus type strain (1pr3).</title>
        <authorList>
            <person name="Pagani I."/>
            <person name="Lapidus A."/>
            <person name="Nolan M."/>
            <person name="Lucas S."/>
            <person name="Hammon N."/>
            <person name="Deshpande S."/>
            <person name="Cheng J.F."/>
            <person name="Chertkov O."/>
            <person name="Davenport K."/>
            <person name="Tapia R."/>
            <person name="Han C."/>
            <person name="Goodwin L."/>
            <person name="Pitluck S."/>
            <person name="Liolios K."/>
            <person name="Mavromatis K."/>
            <person name="Ivanova N."/>
            <person name="Mikhailova N."/>
            <person name="Pati A."/>
            <person name="Chen A."/>
            <person name="Palaniappan K."/>
            <person name="Land M."/>
            <person name="Hauser L."/>
            <person name="Chang Y.J."/>
            <person name="Jeffries C.D."/>
            <person name="Detter J.C."/>
            <person name="Brambilla E."/>
            <person name="Kannan K.P."/>
            <person name="Djao O.D."/>
            <person name="Rohde M."/>
            <person name="Pukall R."/>
            <person name="Spring S."/>
            <person name="Goker M."/>
            <person name="Sikorski J."/>
            <person name="Woyke T."/>
            <person name="Bristow J."/>
            <person name="Eisen J.A."/>
            <person name="Markowitz V."/>
            <person name="Hugenholtz P."/>
            <person name="Kyrpides N.C."/>
            <person name="Klenk H.P."/>
        </authorList>
    </citation>
    <scope>NUCLEOTIDE SEQUENCE [LARGE SCALE GENOMIC DNA]</scope>
    <source>
        <strain evidence="4">ATCC 33891 / DSM 2032 / 1pr3</strain>
    </source>
</reference>
<name>A0A7U4DNB9_DESPD</name>
<dbReference type="RefSeq" id="WP_015723399.1">
    <property type="nucleotide sequence ID" value="NC_014972.1"/>
</dbReference>
<sequence>MNRKVLLGMVLCTSLVINGCANIKDDGTRTRVEGTGTGAAIGAVAGGVLGQLIGGDTKATLLGAAIGAAVGGVGGYAYGDHVAGQKEKYAKEEEWLEACIAQAKQKNQELVAYNQDLSRQIATLQAETASLRKKVKDKTARTAKLKENKKTADNLLAAANKELASAKTELEAQNSVTAEAKKSGQNDYAVTLDSEIETLKGNIKELEHRTEELASMSASMSV</sequence>
<dbReference type="AlphaFoldDB" id="A0A7U4DNB9"/>
<gene>
    <name evidence="3" type="ordered locus">Despr_0678</name>
</gene>
<dbReference type="EMBL" id="CP002364">
    <property type="protein sequence ID" value="ADW16854.1"/>
    <property type="molecule type" value="Genomic_DNA"/>
</dbReference>
<keyword evidence="1" id="KW-0175">Coiled coil</keyword>
<dbReference type="Pfam" id="PF05433">
    <property type="entry name" value="Rick_17kDa_Anti"/>
    <property type="match status" value="1"/>
</dbReference>
<evidence type="ECO:0000256" key="1">
    <source>
        <dbReference type="SAM" id="Coils"/>
    </source>
</evidence>
<dbReference type="KEGG" id="dpr:Despr_0678"/>
<proteinExistence type="predicted"/>
<evidence type="ECO:0000259" key="2">
    <source>
        <dbReference type="Pfam" id="PF05433"/>
    </source>
</evidence>
<feature type="coiled-coil region" evidence="1">
    <location>
        <begin position="96"/>
        <end position="216"/>
    </location>
</feature>
<dbReference type="GO" id="GO:0019867">
    <property type="term" value="C:outer membrane"/>
    <property type="evidence" value="ECO:0007669"/>
    <property type="project" value="InterPro"/>
</dbReference>
<keyword evidence="4" id="KW-1185">Reference proteome</keyword>
<organism evidence="3 4">
    <name type="scientific">Desulfobulbus propionicus (strain ATCC 33891 / DSM 2032 / VKM B-1956 / 1pr3)</name>
    <dbReference type="NCBI Taxonomy" id="577650"/>
    <lineage>
        <taxon>Bacteria</taxon>
        <taxon>Pseudomonadati</taxon>
        <taxon>Thermodesulfobacteriota</taxon>
        <taxon>Desulfobulbia</taxon>
        <taxon>Desulfobulbales</taxon>
        <taxon>Desulfobulbaceae</taxon>
        <taxon>Desulfobulbus</taxon>
    </lineage>
</organism>
<evidence type="ECO:0000313" key="4">
    <source>
        <dbReference type="Proteomes" id="UP000006365"/>
    </source>
</evidence>
<dbReference type="InterPro" id="IPR008816">
    <property type="entry name" value="Gly_zipper_2TM_dom"/>
</dbReference>